<keyword evidence="1 10" id="KW-0540">Nuclease</keyword>
<evidence type="ECO:0000256" key="4">
    <source>
        <dbReference type="ARBA" id="ARBA00022801"/>
    </source>
</evidence>
<evidence type="ECO:0000256" key="6">
    <source>
        <dbReference type="ARBA" id="ARBA00023118"/>
    </source>
</evidence>
<proteinExistence type="inferred from homology"/>
<evidence type="ECO:0000256" key="10">
    <source>
        <dbReference type="HAMAP-Rule" id="MF_01470"/>
    </source>
</evidence>
<reference evidence="11 12" key="1">
    <citation type="submission" date="2022-12" db="EMBL/GenBank/DDBJ databases">
        <title>Chitinophagaceae gen. sp. nov., a new member of the family Chitinophagaceae, isolated from soil in a chemical factory.</title>
        <authorList>
            <person name="Ke Z."/>
        </authorList>
    </citation>
    <scope>NUCLEOTIDE SEQUENCE [LARGE SCALE GENOMIC DNA]</scope>
    <source>
        <strain evidence="11 12">LY-5</strain>
    </source>
</reference>
<keyword evidence="6 10" id="KW-0051">Antiviral defense</keyword>
<comment type="caution">
    <text evidence="11">The sequence shown here is derived from an EMBL/GenBank/DDBJ whole genome shotgun (WGS) entry which is preliminary data.</text>
</comment>
<dbReference type="InterPro" id="IPR042206">
    <property type="entry name" value="CRISPR-assoc_Cas1_C"/>
</dbReference>
<dbReference type="EMBL" id="JAQGEF010000013">
    <property type="protein sequence ID" value="MDA3615445.1"/>
    <property type="molecule type" value="Genomic_DNA"/>
</dbReference>
<dbReference type="HAMAP" id="MF_01470">
    <property type="entry name" value="Cas1"/>
    <property type="match status" value="1"/>
</dbReference>
<accession>A0ABT4UKV3</accession>
<keyword evidence="5 10" id="KW-0460">Magnesium</keyword>
<dbReference type="GO" id="GO:0004519">
    <property type="term" value="F:endonuclease activity"/>
    <property type="evidence" value="ECO:0007669"/>
    <property type="project" value="UniProtKB-KW"/>
</dbReference>
<evidence type="ECO:0000256" key="1">
    <source>
        <dbReference type="ARBA" id="ARBA00022722"/>
    </source>
</evidence>
<comment type="subunit">
    <text evidence="9 10">Homodimer, forms a heterotetramer with a Cas2 homodimer.</text>
</comment>
<dbReference type="InterPro" id="IPR002729">
    <property type="entry name" value="CRISPR-assoc_Cas1"/>
</dbReference>
<evidence type="ECO:0000313" key="11">
    <source>
        <dbReference type="EMBL" id="MDA3615445.1"/>
    </source>
</evidence>
<evidence type="ECO:0000256" key="3">
    <source>
        <dbReference type="ARBA" id="ARBA00022759"/>
    </source>
</evidence>
<feature type="binding site" evidence="10">
    <location>
        <position position="222"/>
    </location>
    <ligand>
        <name>Mn(2+)</name>
        <dbReference type="ChEBI" id="CHEBI:29035"/>
    </ligand>
</feature>
<feature type="binding site" evidence="10">
    <location>
        <position position="207"/>
    </location>
    <ligand>
        <name>Mn(2+)</name>
        <dbReference type="ChEBI" id="CHEBI:29035"/>
    </ligand>
</feature>
<organism evidence="11 12">
    <name type="scientific">Polluticaenibacter yanchengensis</name>
    <dbReference type="NCBI Taxonomy" id="3014562"/>
    <lineage>
        <taxon>Bacteria</taxon>
        <taxon>Pseudomonadati</taxon>
        <taxon>Bacteroidota</taxon>
        <taxon>Chitinophagia</taxon>
        <taxon>Chitinophagales</taxon>
        <taxon>Chitinophagaceae</taxon>
        <taxon>Polluticaenibacter</taxon>
    </lineage>
</organism>
<dbReference type="InterPro" id="IPR050646">
    <property type="entry name" value="Cas1"/>
</dbReference>
<keyword evidence="2 10" id="KW-0479">Metal-binding</keyword>
<evidence type="ECO:0000256" key="2">
    <source>
        <dbReference type="ARBA" id="ARBA00022723"/>
    </source>
</evidence>
<protein>
    <recommendedName>
        <fullName evidence="10">CRISPR-associated endonuclease Cas1</fullName>
        <ecNumber evidence="10">3.1.-.-</ecNumber>
    </recommendedName>
</protein>
<keyword evidence="8 10" id="KW-0464">Manganese</keyword>
<evidence type="ECO:0000256" key="8">
    <source>
        <dbReference type="ARBA" id="ARBA00023211"/>
    </source>
</evidence>
<dbReference type="NCBIfam" id="TIGR00287">
    <property type="entry name" value="cas1"/>
    <property type="match status" value="1"/>
</dbReference>
<dbReference type="InterPro" id="IPR042211">
    <property type="entry name" value="CRISPR-assoc_Cas1_N"/>
</dbReference>
<evidence type="ECO:0000256" key="7">
    <source>
        <dbReference type="ARBA" id="ARBA00023125"/>
    </source>
</evidence>
<evidence type="ECO:0000256" key="5">
    <source>
        <dbReference type="ARBA" id="ARBA00022842"/>
    </source>
</evidence>
<evidence type="ECO:0000256" key="9">
    <source>
        <dbReference type="ARBA" id="ARBA00038592"/>
    </source>
</evidence>
<dbReference type="PANTHER" id="PTHR34353:SF2">
    <property type="entry name" value="CRISPR-ASSOCIATED ENDONUCLEASE CAS1 1"/>
    <property type="match status" value="1"/>
</dbReference>
<dbReference type="InterPro" id="IPR019855">
    <property type="entry name" value="CRISPR-assoc_Cas1_NMENI"/>
</dbReference>
<keyword evidence="4 10" id="KW-0378">Hydrolase</keyword>
<dbReference type="Gene3D" id="1.20.120.920">
    <property type="entry name" value="CRISPR-associated endonuclease Cas1, C-terminal domain"/>
    <property type="match status" value="1"/>
</dbReference>
<keyword evidence="3 10" id="KW-0255">Endonuclease</keyword>
<evidence type="ECO:0000313" key="12">
    <source>
        <dbReference type="Proteomes" id="UP001210231"/>
    </source>
</evidence>
<dbReference type="NCBIfam" id="TIGR03639">
    <property type="entry name" value="cas1_NMENI"/>
    <property type="match status" value="1"/>
</dbReference>
<dbReference type="RefSeq" id="WP_407031771.1">
    <property type="nucleotide sequence ID" value="NZ_JAQGEF010000013.1"/>
</dbReference>
<name>A0ABT4UKV3_9BACT</name>
<dbReference type="Proteomes" id="UP001210231">
    <property type="component" value="Unassembled WGS sequence"/>
</dbReference>
<comment type="cofactor">
    <cofactor evidence="10">
        <name>Mg(2+)</name>
        <dbReference type="ChEBI" id="CHEBI:18420"/>
    </cofactor>
    <cofactor evidence="10">
        <name>Mn(2+)</name>
        <dbReference type="ChEBI" id="CHEBI:29035"/>
    </cofactor>
</comment>
<dbReference type="PANTHER" id="PTHR34353">
    <property type="entry name" value="CRISPR-ASSOCIATED ENDONUCLEASE CAS1 1"/>
    <property type="match status" value="1"/>
</dbReference>
<comment type="similarity">
    <text evidence="10">Belongs to the CRISPR-associated endonuclease Cas1 family.</text>
</comment>
<dbReference type="Gene3D" id="3.100.10.20">
    <property type="entry name" value="CRISPR-associated endonuclease Cas1, N-terminal domain"/>
    <property type="match status" value="1"/>
</dbReference>
<feature type="binding site" evidence="10">
    <location>
        <position position="148"/>
    </location>
    <ligand>
        <name>Mn(2+)</name>
        <dbReference type="ChEBI" id="CHEBI:29035"/>
    </ligand>
</feature>
<keyword evidence="12" id="KW-1185">Reference proteome</keyword>
<keyword evidence="7 10" id="KW-0238">DNA-binding</keyword>
<dbReference type="EC" id="3.1.-.-" evidence="10"/>
<comment type="function">
    <text evidence="10">CRISPR (clustered regularly interspaced short palindromic repeat), is an adaptive immune system that provides protection against mobile genetic elements (viruses, transposable elements and conjugative plasmids). CRISPR clusters contain spacers, sequences complementary to antecedent mobile elements, and target invading nucleic acids. CRISPR clusters are transcribed and processed into CRISPR RNA (crRNA). Acts as a dsDNA endonuclease. Involved in the integration of spacer DNA into the CRISPR cassette.</text>
</comment>
<dbReference type="Pfam" id="PF01867">
    <property type="entry name" value="Cas_Cas1"/>
    <property type="match status" value="1"/>
</dbReference>
<sequence>MIKRTLYFGNTAYLSMQNKQLAIKRDETLPAYVPIEDLGIIILDHPQITITQPLMVALLENNTALITCNASHHPIGLTLTLDGNTLYSQRSKSQIDASIPLKKQLWQQTVKAKIYNQSAVLAYTSLKPTDYLVKLGDAVKSGDSDNMEARAAVYYWPRVFPGIPNFVRERVGEPPNSLLNYGYAILRATVARALVGSGLIPSVGIFHRNQYNAYCLADDVMEPYRPYVDLLVYQMLEEGINVDELTIALKTKLLSIPVLDVKIGGKKSPLMNAVQRTCNSLVRCFDGEERKLLYPEIE</sequence>
<gene>
    <name evidence="10 11" type="primary">cas1</name>
    <name evidence="11" type="ORF">O3P16_11550</name>
</gene>